<evidence type="ECO:0000313" key="2">
    <source>
        <dbReference type="Proteomes" id="UP000828390"/>
    </source>
</evidence>
<keyword evidence="2" id="KW-1185">Reference proteome</keyword>
<dbReference type="AlphaFoldDB" id="A0A9D3YUB3"/>
<protein>
    <submittedName>
        <fullName evidence="1">Uncharacterized protein</fullName>
    </submittedName>
</protein>
<gene>
    <name evidence="1" type="ORF">DPMN_080056</name>
</gene>
<evidence type="ECO:0000313" key="1">
    <source>
        <dbReference type="EMBL" id="KAH3704994.1"/>
    </source>
</evidence>
<reference evidence="1" key="2">
    <citation type="submission" date="2020-11" db="EMBL/GenBank/DDBJ databases">
        <authorList>
            <person name="McCartney M.A."/>
            <person name="Auch B."/>
            <person name="Kono T."/>
            <person name="Mallez S."/>
            <person name="Becker A."/>
            <person name="Gohl D.M."/>
            <person name="Silverstein K.A.T."/>
            <person name="Koren S."/>
            <person name="Bechman K.B."/>
            <person name="Herman A."/>
            <person name="Abrahante J.E."/>
            <person name="Garbe J."/>
        </authorList>
    </citation>
    <scope>NUCLEOTIDE SEQUENCE</scope>
    <source>
        <strain evidence="1">Duluth1</strain>
        <tissue evidence="1">Whole animal</tissue>
    </source>
</reference>
<comment type="caution">
    <text evidence="1">The sequence shown here is derived from an EMBL/GenBank/DDBJ whole genome shotgun (WGS) entry which is preliminary data.</text>
</comment>
<reference evidence="1" key="1">
    <citation type="journal article" date="2019" name="bioRxiv">
        <title>The Genome of the Zebra Mussel, Dreissena polymorpha: A Resource for Invasive Species Research.</title>
        <authorList>
            <person name="McCartney M.A."/>
            <person name="Auch B."/>
            <person name="Kono T."/>
            <person name="Mallez S."/>
            <person name="Zhang Y."/>
            <person name="Obille A."/>
            <person name="Becker A."/>
            <person name="Abrahante J.E."/>
            <person name="Garbe J."/>
            <person name="Badalamenti J.P."/>
            <person name="Herman A."/>
            <person name="Mangelson H."/>
            <person name="Liachko I."/>
            <person name="Sullivan S."/>
            <person name="Sone E.D."/>
            <person name="Koren S."/>
            <person name="Silverstein K.A.T."/>
            <person name="Beckman K.B."/>
            <person name="Gohl D.M."/>
        </authorList>
    </citation>
    <scope>NUCLEOTIDE SEQUENCE</scope>
    <source>
        <strain evidence="1">Duluth1</strain>
        <tissue evidence="1">Whole animal</tissue>
    </source>
</reference>
<proteinExistence type="predicted"/>
<name>A0A9D3YUB3_DREPO</name>
<organism evidence="1 2">
    <name type="scientific">Dreissena polymorpha</name>
    <name type="common">Zebra mussel</name>
    <name type="synonym">Mytilus polymorpha</name>
    <dbReference type="NCBI Taxonomy" id="45954"/>
    <lineage>
        <taxon>Eukaryota</taxon>
        <taxon>Metazoa</taxon>
        <taxon>Spiralia</taxon>
        <taxon>Lophotrochozoa</taxon>
        <taxon>Mollusca</taxon>
        <taxon>Bivalvia</taxon>
        <taxon>Autobranchia</taxon>
        <taxon>Heteroconchia</taxon>
        <taxon>Euheterodonta</taxon>
        <taxon>Imparidentia</taxon>
        <taxon>Neoheterodontei</taxon>
        <taxon>Myida</taxon>
        <taxon>Dreissenoidea</taxon>
        <taxon>Dreissenidae</taxon>
        <taxon>Dreissena</taxon>
    </lineage>
</organism>
<dbReference type="EMBL" id="JAIWYP010000015">
    <property type="protein sequence ID" value="KAH3704994.1"/>
    <property type="molecule type" value="Genomic_DNA"/>
</dbReference>
<sequence>MINVGIDGKLLTLIRSMYDEVKLQFHENRSIDVAFRVKNAPPPKPISKPCTMSLGRSYLLTKFHEDLIINVASRLLARQNAPTPGNHFFNQHFFDSLEINVASRVLTSYITKNAPAHCGHVFQAIGTIFELVQDIIRTNVLTKFHKDWTINVTFKVVRKAQTLSIFLHIQDIFHEDWTINVTFRVLTSFHYRYMENAPWWQYTIETNLQTKFHEDPTMNQASTMLTKQLFMSHNSRQTLEKIIKTNVLNKCYEDWTINVTLKSHRARCPMAAMFCQSTATIFELVQDIIGTNLVTKFHEDRTINVGSRVLTRQNAPFPGCHIFQPTGTIFEFFQDIIGTNLNKIHDYSRKHFHENRTINLASREDQEGLNAQIHIQNIIKTNILTKFREDWTIQVT</sequence>
<dbReference type="Proteomes" id="UP000828390">
    <property type="component" value="Unassembled WGS sequence"/>
</dbReference>
<accession>A0A9D3YUB3</accession>